<keyword evidence="6" id="KW-0812">Transmembrane</keyword>
<dbReference type="PANTHER" id="PTHR42978:SF2">
    <property type="entry name" value="102 KBASES UNSTABLE REGION: FROM 1 TO 119443"/>
    <property type="match status" value="1"/>
</dbReference>
<evidence type="ECO:0000256" key="4">
    <source>
        <dbReference type="ARBA" id="ARBA00022801"/>
    </source>
</evidence>
<evidence type="ECO:0000256" key="5">
    <source>
        <dbReference type="ARBA" id="ARBA00022833"/>
    </source>
</evidence>
<keyword evidence="6" id="KW-0472">Membrane</keyword>
<dbReference type="Gene3D" id="3.60.15.10">
    <property type="entry name" value="Ribonuclease Z/Hydroxyacylglutathione hydrolase-like"/>
    <property type="match status" value="1"/>
</dbReference>
<name>A0A150RZ03_SORCE</name>
<gene>
    <name evidence="8" type="ORF">BE17_20295</name>
</gene>
<accession>A0A150RZ03</accession>
<proteinExistence type="inferred from homology"/>
<keyword evidence="3" id="KW-0479">Metal-binding</keyword>
<evidence type="ECO:0000313" key="8">
    <source>
        <dbReference type="EMBL" id="KYF85472.1"/>
    </source>
</evidence>
<comment type="cofactor">
    <cofactor evidence="1">
        <name>Zn(2+)</name>
        <dbReference type="ChEBI" id="CHEBI:29105"/>
    </cofactor>
</comment>
<dbReference type="GO" id="GO:0046872">
    <property type="term" value="F:metal ion binding"/>
    <property type="evidence" value="ECO:0007669"/>
    <property type="project" value="UniProtKB-KW"/>
</dbReference>
<dbReference type="SUPFAM" id="SSF56281">
    <property type="entry name" value="Metallo-hydrolase/oxidoreductase"/>
    <property type="match status" value="1"/>
</dbReference>
<dbReference type="Pfam" id="PF00753">
    <property type="entry name" value="Lactamase_B"/>
    <property type="match status" value="1"/>
</dbReference>
<dbReference type="InterPro" id="IPR036866">
    <property type="entry name" value="RibonucZ/Hydroxyglut_hydro"/>
</dbReference>
<evidence type="ECO:0000256" key="2">
    <source>
        <dbReference type="ARBA" id="ARBA00007749"/>
    </source>
</evidence>
<dbReference type="EMBL" id="JEMB01001704">
    <property type="protein sequence ID" value="KYF85472.1"/>
    <property type="molecule type" value="Genomic_DNA"/>
</dbReference>
<comment type="similarity">
    <text evidence="2">Belongs to the metallo-beta-lactamase superfamily.</text>
</comment>
<dbReference type="Proteomes" id="UP000075635">
    <property type="component" value="Unassembled WGS sequence"/>
</dbReference>
<reference evidence="8 9" key="1">
    <citation type="submission" date="2014-02" db="EMBL/GenBank/DDBJ databases">
        <title>The small core and large imbalanced accessory genome model reveals a collaborative survival strategy of Sorangium cellulosum strains in nature.</title>
        <authorList>
            <person name="Han K."/>
            <person name="Peng R."/>
            <person name="Blom J."/>
            <person name="Li Y.-Z."/>
        </authorList>
    </citation>
    <scope>NUCLEOTIDE SEQUENCE [LARGE SCALE GENOMIC DNA]</scope>
    <source>
        <strain evidence="8 9">So0011-07</strain>
    </source>
</reference>
<comment type="caution">
    <text evidence="8">The sequence shown here is derived from an EMBL/GenBank/DDBJ whole genome shotgun (WGS) entry which is preliminary data.</text>
</comment>
<evidence type="ECO:0000256" key="3">
    <source>
        <dbReference type="ARBA" id="ARBA00022723"/>
    </source>
</evidence>
<dbReference type="AlphaFoldDB" id="A0A150RZ03"/>
<dbReference type="SMART" id="SM00849">
    <property type="entry name" value="Lactamase_B"/>
    <property type="match status" value="1"/>
</dbReference>
<keyword evidence="4" id="KW-0378">Hydrolase</keyword>
<dbReference type="InterPro" id="IPR001279">
    <property type="entry name" value="Metallo-B-lactamas"/>
</dbReference>
<sequence length="353" mass="38152">MRDVPLDEAPSLTPPERHTLHRWTSTATRAWLRRLGVGLGAVVALGAAFVIWAGLGSPSKLPRVELALPPQHASSWEDVFARGQRVRLCTLETGEVSGARSMLLRGDHVDFDRAREHDPLPIYAHLIRHPARGDALIDAGLSAAFEREPFGNIRAPASWLHRAMGTRFTLPAGRSIGAQLARLGSRPRQVYLTHVHGDHTAGLGELPRDVEIVTGAHEADDLAGHLGYGHFGEGATLSELPFARGVPMPPFDVAIDVWGDGALWALPTPGHSRGHISFVVNAESGPVLLVGDASHYAWAFEHGVGPRGPSERDEAAGQRSLDRLRELVRTHPGLRVVYGHDAPHLICDISPAP</sequence>
<organism evidence="8 9">
    <name type="scientific">Sorangium cellulosum</name>
    <name type="common">Polyangium cellulosum</name>
    <dbReference type="NCBI Taxonomy" id="56"/>
    <lineage>
        <taxon>Bacteria</taxon>
        <taxon>Pseudomonadati</taxon>
        <taxon>Myxococcota</taxon>
        <taxon>Polyangia</taxon>
        <taxon>Polyangiales</taxon>
        <taxon>Polyangiaceae</taxon>
        <taxon>Sorangium</taxon>
    </lineage>
</organism>
<dbReference type="GO" id="GO:0016787">
    <property type="term" value="F:hydrolase activity"/>
    <property type="evidence" value="ECO:0007669"/>
    <property type="project" value="UniProtKB-KW"/>
</dbReference>
<evidence type="ECO:0000256" key="6">
    <source>
        <dbReference type="SAM" id="Phobius"/>
    </source>
</evidence>
<feature type="domain" description="Metallo-beta-lactamase" evidence="7">
    <location>
        <begin position="121"/>
        <end position="340"/>
    </location>
</feature>
<feature type="transmembrane region" description="Helical" evidence="6">
    <location>
        <begin position="35"/>
        <end position="55"/>
    </location>
</feature>
<keyword evidence="6" id="KW-1133">Transmembrane helix</keyword>
<keyword evidence="5" id="KW-0862">Zinc</keyword>
<evidence type="ECO:0000313" key="9">
    <source>
        <dbReference type="Proteomes" id="UP000075635"/>
    </source>
</evidence>
<evidence type="ECO:0000259" key="7">
    <source>
        <dbReference type="SMART" id="SM00849"/>
    </source>
</evidence>
<dbReference type="InterPro" id="IPR051013">
    <property type="entry name" value="MBL_superfamily_lactonases"/>
</dbReference>
<evidence type="ECO:0000256" key="1">
    <source>
        <dbReference type="ARBA" id="ARBA00001947"/>
    </source>
</evidence>
<protein>
    <recommendedName>
        <fullName evidence="7">Metallo-beta-lactamase domain-containing protein</fullName>
    </recommendedName>
</protein>
<dbReference type="PANTHER" id="PTHR42978">
    <property type="entry name" value="QUORUM-QUENCHING LACTONASE YTNP-RELATED-RELATED"/>
    <property type="match status" value="1"/>
</dbReference>